<gene>
    <name evidence="6" type="primary">dmlR_3</name>
    <name evidence="6" type="ORF">LAX5112_01533</name>
</gene>
<evidence type="ECO:0000259" key="5">
    <source>
        <dbReference type="PROSITE" id="PS50931"/>
    </source>
</evidence>
<protein>
    <submittedName>
        <fullName evidence="6">D-malate degradation protein R</fullName>
    </submittedName>
</protein>
<evidence type="ECO:0000313" key="7">
    <source>
        <dbReference type="Proteomes" id="UP000053235"/>
    </source>
</evidence>
<reference evidence="7" key="1">
    <citation type="submission" date="2015-07" db="EMBL/GenBank/DDBJ databases">
        <authorList>
            <person name="Rodrigo-Torres Lidia"/>
            <person name="Arahal R.David."/>
        </authorList>
    </citation>
    <scope>NUCLEOTIDE SEQUENCE [LARGE SCALE GENOMIC DNA]</scope>
    <source>
        <strain evidence="7">CECT 5112</strain>
    </source>
</reference>
<keyword evidence="4" id="KW-0804">Transcription</keyword>
<dbReference type="PROSITE" id="PS50931">
    <property type="entry name" value="HTH_LYSR"/>
    <property type="match status" value="1"/>
</dbReference>
<evidence type="ECO:0000313" key="6">
    <source>
        <dbReference type="EMBL" id="CTQ67823.1"/>
    </source>
</evidence>
<dbReference type="InterPro" id="IPR036390">
    <property type="entry name" value="WH_DNA-bd_sf"/>
</dbReference>
<proteinExistence type="inferred from homology"/>
<keyword evidence="7" id="KW-1185">Reference proteome</keyword>
<dbReference type="PANTHER" id="PTHR30537:SF5">
    <property type="entry name" value="HTH-TYPE TRANSCRIPTIONAL ACTIVATOR TTDR-RELATED"/>
    <property type="match status" value="1"/>
</dbReference>
<dbReference type="Gene3D" id="3.40.190.290">
    <property type="match status" value="1"/>
</dbReference>
<sequence length="319" mass="35279">MPIIDNLNSENEIMLDDIALFVHVAQARSLTGAGAVLGLPAATVTRRLQRLEDKLGHQLVHRSARKFGLTSEGEAYFQAFAGIVEQAEVTARNLSAEMHELSGPLVVAAPTNISVGALQPMWTAFMRRHPGIRLDLRLSNFNIDLLEDRIDLALRIGPQQDQRLYQKKMGSISTAVMAAPSYLEGCNMPEGPNDLGRHSIIAVRTIPAWRLSHKLTGSTCVLHLKGDVIVDDIALVRQFAEDGFGVCLLSVTEAAEPLEQGRLKLLLPDWQGQQRDIYAVWPTGKLLSARAKCLREFMRIYLAERPVFQGQLPTESTLI</sequence>
<feature type="domain" description="HTH lysR-type" evidence="5">
    <location>
        <begin position="13"/>
        <end position="70"/>
    </location>
</feature>
<dbReference type="InterPro" id="IPR036388">
    <property type="entry name" value="WH-like_DNA-bd_sf"/>
</dbReference>
<evidence type="ECO:0000256" key="4">
    <source>
        <dbReference type="ARBA" id="ARBA00023163"/>
    </source>
</evidence>
<dbReference type="SUPFAM" id="SSF53850">
    <property type="entry name" value="Periplasmic binding protein-like II"/>
    <property type="match status" value="1"/>
</dbReference>
<dbReference type="STRING" id="388408.LAX5112_01533"/>
<dbReference type="InterPro" id="IPR005119">
    <property type="entry name" value="LysR_subst-bd"/>
</dbReference>
<dbReference type="PANTHER" id="PTHR30537">
    <property type="entry name" value="HTH-TYPE TRANSCRIPTIONAL REGULATOR"/>
    <property type="match status" value="1"/>
</dbReference>
<organism evidence="6 7">
    <name type="scientific">Roseibium alexandrii</name>
    <dbReference type="NCBI Taxonomy" id="388408"/>
    <lineage>
        <taxon>Bacteria</taxon>
        <taxon>Pseudomonadati</taxon>
        <taxon>Pseudomonadota</taxon>
        <taxon>Alphaproteobacteria</taxon>
        <taxon>Hyphomicrobiales</taxon>
        <taxon>Stappiaceae</taxon>
        <taxon>Roseibium</taxon>
    </lineage>
</organism>
<dbReference type="Proteomes" id="UP000053235">
    <property type="component" value="Unassembled WGS sequence"/>
</dbReference>
<dbReference type="AlphaFoldDB" id="A0A0M7A293"/>
<dbReference type="Gene3D" id="1.10.10.10">
    <property type="entry name" value="Winged helix-like DNA-binding domain superfamily/Winged helix DNA-binding domain"/>
    <property type="match status" value="1"/>
</dbReference>
<keyword evidence="3" id="KW-0238">DNA-binding</keyword>
<dbReference type="SUPFAM" id="SSF46785">
    <property type="entry name" value="Winged helix' DNA-binding domain"/>
    <property type="match status" value="1"/>
</dbReference>
<dbReference type="Pfam" id="PF00126">
    <property type="entry name" value="HTH_1"/>
    <property type="match status" value="1"/>
</dbReference>
<evidence type="ECO:0000256" key="2">
    <source>
        <dbReference type="ARBA" id="ARBA00023015"/>
    </source>
</evidence>
<comment type="similarity">
    <text evidence="1">Belongs to the LysR transcriptional regulatory family.</text>
</comment>
<dbReference type="GO" id="GO:0006351">
    <property type="term" value="P:DNA-templated transcription"/>
    <property type="evidence" value="ECO:0007669"/>
    <property type="project" value="TreeGrafter"/>
</dbReference>
<dbReference type="GO" id="GO:0003700">
    <property type="term" value="F:DNA-binding transcription factor activity"/>
    <property type="evidence" value="ECO:0007669"/>
    <property type="project" value="InterPro"/>
</dbReference>
<dbReference type="InterPro" id="IPR058163">
    <property type="entry name" value="LysR-type_TF_proteobact-type"/>
</dbReference>
<dbReference type="InterPro" id="IPR000847">
    <property type="entry name" value="LysR_HTH_N"/>
</dbReference>
<evidence type="ECO:0000256" key="1">
    <source>
        <dbReference type="ARBA" id="ARBA00009437"/>
    </source>
</evidence>
<dbReference type="CDD" id="cd08422">
    <property type="entry name" value="PBP2_CrgA_like"/>
    <property type="match status" value="1"/>
</dbReference>
<keyword evidence="2" id="KW-0805">Transcription regulation</keyword>
<name>A0A0M7A293_9HYPH</name>
<dbReference type="Pfam" id="PF03466">
    <property type="entry name" value="LysR_substrate"/>
    <property type="match status" value="1"/>
</dbReference>
<dbReference type="GO" id="GO:0043565">
    <property type="term" value="F:sequence-specific DNA binding"/>
    <property type="evidence" value="ECO:0007669"/>
    <property type="project" value="TreeGrafter"/>
</dbReference>
<accession>A0A0M7A293</accession>
<dbReference type="EMBL" id="CXWD01000005">
    <property type="protein sequence ID" value="CTQ67823.1"/>
    <property type="molecule type" value="Genomic_DNA"/>
</dbReference>
<evidence type="ECO:0000256" key="3">
    <source>
        <dbReference type="ARBA" id="ARBA00023125"/>
    </source>
</evidence>